<reference evidence="4" key="2">
    <citation type="submission" date="2020-09" db="EMBL/GenBank/DDBJ databases">
        <authorList>
            <person name="Sun Q."/>
            <person name="Ohkuma M."/>
        </authorList>
    </citation>
    <scope>NUCLEOTIDE SEQUENCE</scope>
    <source>
        <strain evidence="4">JCM 30804</strain>
    </source>
</reference>
<dbReference type="Gene3D" id="3.60.110.10">
    <property type="entry name" value="Carbon-nitrogen hydrolase"/>
    <property type="match status" value="1"/>
</dbReference>
<dbReference type="PANTHER" id="PTHR23088:SF27">
    <property type="entry name" value="DEAMINATED GLUTATHIONE AMIDASE"/>
    <property type="match status" value="1"/>
</dbReference>
<dbReference type="InterPro" id="IPR036526">
    <property type="entry name" value="C-N_Hydrolase_sf"/>
</dbReference>
<dbReference type="InterPro" id="IPR045254">
    <property type="entry name" value="Nit1/2_C-N_Hydrolase"/>
</dbReference>
<protein>
    <submittedName>
        <fullName evidence="4">Amidohydrolase</fullName>
    </submittedName>
</protein>
<comment type="similarity">
    <text evidence="1">Belongs to the carbon-nitrogen hydrolase superfamily. NIT1/NIT2 family.</text>
</comment>
<dbReference type="EMBL" id="BMPZ01000008">
    <property type="protein sequence ID" value="GGI87757.1"/>
    <property type="molecule type" value="Genomic_DNA"/>
</dbReference>
<dbReference type="Proteomes" id="UP000613743">
    <property type="component" value="Unassembled WGS sequence"/>
</dbReference>
<evidence type="ECO:0000313" key="4">
    <source>
        <dbReference type="EMBL" id="GGI87757.1"/>
    </source>
</evidence>
<proteinExistence type="inferred from homology"/>
<name>A0A917JWD7_9GAMM</name>
<dbReference type="PANTHER" id="PTHR23088">
    <property type="entry name" value="NITRILASE-RELATED"/>
    <property type="match status" value="1"/>
</dbReference>
<evidence type="ECO:0000313" key="5">
    <source>
        <dbReference type="Proteomes" id="UP000613743"/>
    </source>
</evidence>
<dbReference type="CDD" id="cd07572">
    <property type="entry name" value="nit"/>
    <property type="match status" value="1"/>
</dbReference>
<feature type="domain" description="CN hydrolase" evidence="3">
    <location>
        <begin position="1"/>
        <end position="251"/>
    </location>
</feature>
<keyword evidence="5" id="KW-1185">Reference proteome</keyword>
<dbReference type="SUPFAM" id="SSF56317">
    <property type="entry name" value="Carbon-nitrogen hydrolase"/>
    <property type="match status" value="1"/>
</dbReference>
<dbReference type="InterPro" id="IPR001110">
    <property type="entry name" value="UPF0012_CS"/>
</dbReference>
<accession>A0A917JWD7</accession>
<gene>
    <name evidence="4" type="ORF">GCM10009332_26390</name>
</gene>
<reference evidence="4" key="1">
    <citation type="journal article" date="2014" name="Int. J. Syst. Evol. Microbiol.">
        <title>Complete genome sequence of Corynebacterium casei LMG S-19264T (=DSM 44701T), isolated from a smear-ripened cheese.</title>
        <authorList>
            <consortium name="US DOE Joint Genome Institute (JGI-PGF)"/>
            <person name="Walter F."/>
            <person name="Albersmeier A."/>
            <person name="Kalinowski J."/>
            <person name="Ruckert C."/>
        </authorList>
    </citation>
    <scope>NUCLEOTIDE SEQUENCE</scope>
    <source>
        <strain evidence="4">JCM 30804</strain>
    </source>
</reference>
<evidence type="ECO:0000256" key="2">
    <source>
        <dbReference type="ARBA" id="ARBA00022801"/>
    </source>
</evidence>
<dbReference type="InterPro" id="IPR003010">
    <property type="entry name" value="C-N_Hydrolase"/>
</dbReference>
<evidence type="ECO:0000259" key="3">
    <source>
        <dbReference type="PROSITE" id="PS50263"/>
    </source>
</evidence>
<keyword evidence="2" id="KW-0378">Hydrolase</keyword>
<dbReference type="PROSITE" id="PS01227">
    <property type="entry name" value="UPF0012"/>
    <property type="match status" value="1"/>
</dbReference>
<dbReference type="Pfam" id="PF00795">
    <property type="entry name" value="CN_hydrolase"/>
    <property type="match status" value="1"/>
</dbReference>
<dbReference type="RefSeq" id="WP_188921685.1">
    <property type="nucleotide sequence ID" value="NZ_BMPZ01000008.1"/>
</dbReference>
<comment type="caution">
    <text evidence="4">The sequence shown here is derived from an EMBL/GenBank/DDBJ whole genome shotgun (WGS) entry which is preliminary data.</text>
</comment>
<dbReference type="AlphaFoldDB" id="A0A917JWD7"/>
<organism evidence="4 5">
    <name type="scientific">Shewanella gelidii</name>
    <dbReference type="NCBI Taxonomy" id="1642821"/>
    <lineage>
        <taxon>Bacteria</taxon>
        <taxon>Pseudomonadati</taxon>
        <taxon>Pseudomonadota</taxon>
        <taxon>Gammaproteobacteria</taxon>
        <taxon>Alteromonadales</taxon>
        <taxon>Shewanellaceae</taxon>
        <taxon>Shewanella</taxon>
    </lineage>
</organism>
<dbReference type="PROSITE" id="PS50263">
    <property type="entry name" value="CN_HYDROLASE"/>
    <property type="match status" value="1"/>
</dbReference>
<sequence length="283" mass="31915">MHISILQCQSGRDVAANLAFIESQLRCLEPTQGARLVVLPECCLLFGGHESQQLQYAQSCGTSDLKQTMANFAKQYQVYLVAGTLPILAKDGRAYSRCYLFDDQGETLGHYDKMHLFDVDVSDNTKAYRESDTFCPGHEICVVETPFGKLGFAICYDVRFPELFRALRMAGAEIIVLPSAFTQVTGAAHWQVLLQARAIETQCFVIAANQSGQHNQSRRETWGHSMLVDPWGNILANQQRNIGWLHYEFDVNAAKAQLKEIRANMPVMQHNRFARPQIQTKKL</sequence>
<dbReference type="GO" id="GO:0016811">
    <property type="term" value="F:hydrolase activity, acting on carbon-nitrogen (but not peptide) bonds, in linear amides"/>
    <property type="evidence" value="ECO:0007669"/>
    <property type="project" value="InterPro"/>
</dbReference>
<evidence type="ECO:0000256" key="1">
    <source>
        <dbReference type="ARBA" id="ARBA00010613"/>
    </source>
</evidence>